<proteinExistence type="predicted"/>
<dbReference type="EMBL" id="JBHULU010000006">
    <property type="protein sequence ID" value="MFD2513294.1"/>
    <property type="molecule type" value="Genomic_DNA"/>
</dbReference>
<name>A0ABW5IJ81_9BACT</name>
<evidence type="ECO:0000313" key="2">
    <source>
        <dbReference type="Proteomes" id="UP001597544"/>
    </source>
</evidence>
<keyword evidence="2" id="KW-1185">Reference proteome</keyword>
<evidence type="ECO:0000313" key="1">
    <source>
        <dbReference type="EMBL" id="MFD2513294.1"/>
    </source>
</evidence>
<reference evidence="2" key="1">
    <citation type="journal article" date="2019" name="Int. J. Syst. Evol. Microbiol.">
        <title>The Global Catalogue of Microorganisms (GCM) 10K type strain sequencing project: providing services to taxonomists for standard genome sequencing and annotation.</title>
        <authorList>
            <consortium name="The Broad Institute Genomics Platform"/>
            <consortium name="The Broad Institute Genome Sequencing Center for Infectious Disease"/>
            <person name="Wu L."/>
            <person name="Ma J."/>
        </authorList>
    </citation>
    <scope>NUCLEOTIDE SEQUENCE [LARGE SCALE GENOMIC DNA]</scope>
    <source>
        <strain evidence="2">KCTC 42498</strain>
    </source>
</reference>
<dbReference type="Proteomes" id="UP001597544">
    <property type="component" value="Unassembled WGS sequence"/>
</dbReference>
<dbReference type="RefSeq" id="WP_377503823.1">
    <property type="nucleotide sequence ID" value="NZ_JBHULU010000006.1"/>
</dbReference>
<gene>
    <name evidence="1" type="ORF">ACFSRY_05405</name>
</gene>
<evidence type="ECO:0008006" key="3">
    <source>
        <dbReference type="Google" id="ProtNLM"/>
    </source>
</evidence>
<protein>
    <recommendedName>
        <fullName evidence="3">SpoIIAA-like</fullName>
    </recommendedName>
</protein>
<accession>A0ABW5IJ81</accession>
<comment type="caution">
    <text evidence="1">The sequence shown here is derived from an EMBL/GenBank/DDBJ whole genome shotgun (WGS) entry which is preliminary data.</text>
</comment>
<sequence>MQHTDKALTLHLLPVFKADYLELSLDSDKKYLEARWVKVVSSSEFRSGIEAIIMQITANAVELLLLDLRATGTPSISDQNWVAKRLMSLNKQTSLRRSARVYSEDILQHVVGEVITARVETLVYDVQAFSCEALAREWLLTNKIATQ</sequence>
<organism evidence="1 2">
    <name type="scientific">Pontibacter locisalis</name>
    <dbReference type="NCBI Taxonomy" id="1719035"/>
    <lineage>
        <taxon>Bacteria</taxon>
        <taxon>Pseudomonadati</taxon>
        <taxon>Bacteroidota</taxon>
        <taxon>Cytophagia</taxon>
        <taxon>Cytophagales</taxon>
        <taxon>Hymenobacteraceae</taxon>
        <taxon>Pontibacter</taxon>
    </lineage>
</organism>